<dbReference type="Pfam" id="PF00082">
    <property type="entry name" value="Peptidase_S8"/>
    <property type="match status" value="1"/>
</dbReference>
<dbReference type="CDD" id="cd07473">
    <property type="entry name" value="Peptidases_S8_Subtilisin_like"/>
    <property type="match status" value="1"/>
</dbReference>
<dbReference type="SUPFAM" id="SSF89260">
    <property type="entry name" value="Collagen-binding domain"/>
    <property type="match status" value="1"/>
</dbReference>
<evidence type="ECO:0000259" key="9">
    <source>
        <dbReference type="Pfam" id="PF22148"/>
    </source>
</evidence>
<comment type="caution">
    <text evidence="10">The sequence shown here is derived from an EMBL/GenBank/DDBJ whole genome shotgun (WGS) entry which is preliminary data.</text>
</comment>
<protein>
    <submittedName>
        <fullName evidence="10">S8 family serine peptidase</fullName>
    </submittedName>
</protein>
<keyword evidence="2 5" id="KW-0645">Protease</keyword>
<dbReference type="RefSeq" id="WP_379948205.1">
    <property type="nucleotide sequence ID" value="NZ_JBHMAF010000019.1"/>
</dbReference>
<dbReference type="InterPro" id="IPR000209">
    <property type="entry name" value="Peptidase_S8/S53_dom"/>
</dbReference>
<evidence type="ECO:0000313" key="10">
    <source>
        <dbReference type="EMBL" id="MFB9757964.1"/>
    </source>
</evidence>
<dbReference type="Proteomes" id="UP001589609">
    <property type="component" value="Unassembled WGS sequence"/>
</dbReference>
<accession>A0ABV5WBJ7</accession>
<keyword evidence="11" id="KW-1185">Reference proteome</keyword>
<dbReference type="InterPro" id="IPR051048">
    <property type="entry name" value="Peptidase_S8/S53_subtilisin"/>
</dbReference>
<dbReference type="Gene3D" id="2.60.120.380">
    <property type="match status" value="1"/>
</dbReference>
<gene>
    <name evidence="10" type="ORF">ACFFMS_05355</name>
</gene>
<dbReference type="InterPro" id="IPR023828">
    <property type="entry name" value="Peptidase_S8_Ser-AS"/>
</dbReference>
<dbReference type="PRINTS" id="PR00723">
    <property type="entry name" value="SUBTILISIN"/>
</dbReference>
<dbReference type="PROSITE" id="PS51892">
    <property type="entry name" value="SUBTILASE"/>
    <property type="match status" value="1"/>
</dbReference>
<evidence type="ECO:0000256" key="5">
    <source>
        <dbReference type="PROSITE-ProRule" id="PRU01240"/>
    </source>
</evidence>
<sequence>MKKITSFVLSASLVFGAIPALAEASQSADQPTGNLKKGSQKVTPIVQVPAKSAKKARNVQSFAVKKGKKFKENELIVKFKNAYDVQSLGAVQGALGLKTKKDLGDKGTKLVEFKSGVKIEDAINALKASPLVEYAEPNYILYPSDVAAEATPKDVTDPLYGELWGLRNTGQSIEWVTGTPGIDIKAEGAWLRTQGNPNVVVAVIDTGTDINHPDIKNQIWKNPGEIAGDGIDNDKNGYIDDVNGWDFFHNDNTVFDADDGDEHGTHVSGTIAGSANSIGVIGVAPNVKIMPLKFLGPDGGDSAAAVQAINYAKAKGVKITNNSWGGGDFSQALYDAIKGSNSLFVAAAGNDGINIDTQVSYPAGFDLPNILSVAAIDNTGNVADFSNYGTKNVDIAAPGVSIKSSVPKGWSSDYSYAYEYLNGTSMATPHATGVAALLQSTNSTISPADLKSSIMNTVTKLSSLTGIVGTGGLLNAQAAVNTQADNDIPGKPFPGTKVSDTVSATTDLDDVYSLDLKKGEKVTVTLTGATGTDFDLYLYKPSATTVKSSDGIAIYSEKAGTSSETFTYIAPEAGKYYIDVYAYKGAGSYTATVKQGATAGTYENNAKEIGYIGSWSTLSAADASGGSFVRTNISGSQVQFVFNGTGVSLKGAKSSTQGIAKVTIDGVSSEVNLYAPSLTYKIEYFKKTGLAAGRHVVTIEWTGKAAPGARKSATYINLDTIVVY</sequence>
<feature type="active site" description="Charge relay system" evidence="5">
    <location>
        <position position="425"/>
    </location>
</feature>
<dbReference type="InterPro" id="IPR054399">
    <property type="entry name" value="Fervidolysin-like_N_prodom"/>
</dbReference>
<keyword evidence="4 5" id="KW-0720">Serine protease</keyword>
<feature type="signal peptide" evidence="6">
    <location>
        <begin position="1"/>
        <end position="22"/>
    </location>
</feature>
<evidence type="ECO:0000256" key="2">
    <source>
        <dbReference type="ARBA" id="ARBA00022670"/>
    </source>
</evidence>
<feature type="domain" description="Peptidase S8/S53" evidence="7">
    <location>
        <begin position="198"/>
        <end position="462"/>
    </location>
</feature>
<dbReference type="SUPFAM" id="SSF52743">
    <property type="entry name" value="Subtilisin-like"/>
    <property type="match status" value="1"/>
</dbReference>
<feature type="active site" description="Charge relay system" evidence="5">
    <location>
        <position position="205"/>
    </location>
</feature>
<feature type="chain" id="PRO_5047419879" evidence="6">
    <location>
        <begin position="23"/>
        <end position="724"/>
    </location>
</feature>
<comment type="similarity">
    <text evidence="1 5">Belongs to the peptidase S8 family.</text>
</comment>
<dbReference type="InterPro" id="IPR015500">
    <property type="entry name" value="Peptidase_S8_subtilisin-rel"/>
</dbReference>
<dbReference type="InterPro" id="IPR007280">
    <property type="entry name" value="Peptidase_C_arc/bac"/>
</dbReference>
<reference evidence="10 11" key="1">
    <citation type="submission" date="2024-09" db="EMBL/GenBank/DDBJ databases">
        <authorList>
            <person name="Sun Q."/>
            <person name="Mori K."/>
        </authorList>
    </citation>
    <scope>NUCLEOTIDE SEQUENCE [LARGE SCALE GENOMIC DNA]</scope>
    <source>
        <strain evidence="10 11">JCM 11201</strain>
    </source>
</reference>
<dbReference type="InterPro" id="IPR022398">
    <property type="entry name" value="Peptidase_S8_His-AS"/>
</dbReference>
<dbReference type="Pfam" id="PF04151">
    <property type="entry name" value="PPC"/>
    <property type="match status" value="1"/>
</dbReference>
<keyword evidence="3 5" id="KW-0378">Hydrolase</keyword>
<evidence type="ECO:0000256" key="3">
    <source>
        <dbReference type="ARBA" id="ARBA00022801"/>
    </source>
</evidence>
<evidence type="ECO:0000259" key="8">
    <source>
        <dbReference type="Pfam" id="PF04151"/>
    </source>
</evidence>
<dbReference type="InterPro" id="IPR034204">
    <property type="entry name" value="PfSUB1-like_cat_dom"/>
</dbReference>
<feature type="active site" description="Charge relay system" evidence="5">
    <location>
        <position position="263"/>
    </location>
</feature>
<evidence type="ECO:0000256" key="4">
    <source>
        <dbReference type="ARBA" id="ARBA00022825"/>
    </source>
</evidence>
<dbReference type="Pfam" id="PF22148">
    <property type="entry name" value="Fervidolysin_NPro-like"/>
    <property type="match status" value="1"/>
</dbReference>
<evidence type="ECO:0000259" key="7">
    <source>
        <dbReference type="Pfam" id="PF00082"/>
    </source>
</evidence>
<dbReference type="InterPro" id="IPR036852">
    <property type="entry name" value="Peptidase_S8/S53_dom_sf"/>
</dbReference>
<keyword evidence="6" id="KW-0732">Signal</keyword>
<feature type="domain" description="Fervidolysin-like N-terminal prodomain" evidence="9">
    <location>
        <begin position="59"/>
        <end position="138"/>
    </location>
</feature>
<dbReference type="PROSITE" id="PS00137">
    <property type="entry name" value="SUBTILASE_HIS"/>
    <property type="match status" value="1"/>
</dbReference>
<name>A0ABV5WBJ7_9BACI</name>
<evidence type="ECO:0000256" key="1">
    <source>
        <dbReference type="ARBA" id="ARBA00011073"/>
    </source>
</evidence>
<dbReference type="Gene3D" id="3.40.50.200">
    <property type="entry name" value="Peptidase S8/S53 domain"/>
    <property type="match status" value="1"/>
</dbReference>
<proteinExistence type="inferred from homology"/>
<feature type="domain" description="Peptidase C-terminal archaeal/bacterial" evidence="8">
    <location>
        <begin position="510"/>
        <end position="582"/>
    </location>
</feature>
<dbReference type="PANTHER" id="PTHR43399">
    <property type="entry name" value="SUBTILISIN-RELATED"/>
    <property type="match status" value="1"/>
</dbReference>
<dbReference type="PROSITE" id="PS00138">
    <property type="entry name" value="SUBTILASE_SER"/>
    <property type="match status" value="1"/>
</dbReference>
<dbReference type="EMBL" id="JBHMAF010000019">
    <property type="protein sequence ID" value="MFB9757964.1"/>
    <property type="molecule type" value="Genomic_DNA"/>
</dbReference>
<dbReference type="Gene3D" id="2.60.120.260">
    <property type="entry name" value="Galactose-binding domain-like"/>
    <property type="match status" value="1"/>
</dbReference>
<dbReference type="PANTHER" id="PTHR43399:SF4">
    <property type="entry name" value="CELL WALL-ASSOCIATED PROTEASE"/>
    <property type="match status" value="1"/>
</dbReference>
<evidence type="ECO:0000256" key="6">
    <source>
        <dbReference type="SAM" id="SignalP"/>
    </source>
</evidence>
<organism evidence="10 11">
    <name type="scientific">Ectobacillus funiculus</name>
    <dbReference type="NCBI Taxonomy" id="137993"/>
    <lineage>
        <taxon>Bacteria</taxon>
        <taxon>Bacillati</taxon>
        <taxon>Bacillota</taxon>
        <taxon>Bacilli</taxon>
        <taxon>Bacillales</taxon>
        <taxon>Bacillaceae</taxon>
        <taxon>Ectobacillus</taxon>
    </lineage>
</organism>
<evidence type="ECO:0000313" key="11">
    <source>
        <dbReference type="Proteomes" id="UP001589609"/>
    </source>
</evidence>